<keyword evidence="7" id="KW-1185">Reference proteome</keyword>
<organism evidence="6 7">
    <name type="scientific">Candidatus Neomicrothrix parvicella RN1</name>
    <dbReference type="NCBI Taxonomy" id="1229780"/>
    <lineage>
        <taxon>Bacteria</taxon>
        <taxon>Bacillati</taxon>
        <taxon>Actinomycetota</taxon>
        <taxon>Acidimicrobiia</taxon>
        <taxon>Acidimicrobiales</taxon>
        <taxon>Microthrixaceae</taxon>
        <taxon>Candidatus Neomicrothrix</taxon>
    </lineage>
</organism>
<dbReference type="PANTHER" id="PTHR30290:SF9">
    <property type="entry name" value="OLIGOPEPTIDE-BINDING PROTEIN APPA"/>
    <property type="match status" value="1"/>
</dbReference>
<dbReference type="Proteomes" id="UP000018291">
    <property type="component" value="Unassembled WGS sequence"/>
</dbReference>
<dbReference type="SUPFAM" id="SSF53850">
    <property type="entry name" value="Periplasmic binding protein-like II"/>
    <property type="match status" value="1"/>
</dbReference>
<evidence type="ECO:0000256" key="4">
    <source>
        <dbReference type="SAM" id="SignalP"/>
    </source>
</evidence>
<dbReference type="GO" id="GO:1904680">
    <property type="term" value="F:peptide transmembrane transporter activity"/>
    <property type="evidence" value="ECO:0007669"/>
    <property type="project" value="TreeGrafter"/>
</dbReference>
<dbReference type="PANTHER" id="PTHR30290">
    <property type="entry name" value="PERIPLASMIC BINDING COMPONENT OF ABC TRANSPORTER"/>
    <property type="match status" value="1"/>
</dbReference>
<dbReference type="PIRSF" id="PIRSF002741">
    <property type="entry name" value="MppA"/>
    <property type="match status" value="1"/>
</dbReference>
<dbReference type="STRING" id="1229780.BN381_20132"/>
<evidence type="ECO:0000256" key="2">
    <source>
        <dbReference type="ARBA" id="ARBA00022448"/>
    </source>
</evidence>
<dbReference type="RefSeq" id="WP_012225694.1">
    <property type="nucleotide sequence ID" value="NZ_HG422565.1"/>
</dbReference>
<evidence type="ECO:0000313" key="6">
    <source>
        <dbReference type="EMBL" id="CCM63308.1"/>
    </source>
</evidence>
<dbReference type="GO" id="GO:0043190">
    <property type="term" value="C:ATP-binding cassette (ABC) transporter complex"/>
    <property type="evidence" value="ECO:0007669"/>
    <property type="project" value="InterPro"/>
</dbReference>
<protein>
    <recommendedName>
        <fullName evidence="5">Solute-binding protein family 5 domain-containing protein</fullName>
    </recommendedName>
</protein>
<dbReference type="CDD" id="cd00995">
    <property type="entry name" value="PBP2_NikA_DppA_OppA_like"/>
    <property type="match status" value="1"/>
</dbReference>
<feature type="signal peptide" evidence="4">
    <location>
        <begin position="1"/>
        <end position="21"/>
    </location>
</feature>
<evidence type="ECO:0000259" key="5">
    <source>
        <dbReference type="Pfam" id="PF00496"/>
    </source>
</evidence>
<dbReference type="EMBL" id="CANL01000012">
    <property type="protein sequence ID" value="CCM63308.1"/>
    <property type="molecule type" value="Genomic_DNA"/>
</dbReference>
<dbReference type="InterPro" id="IPR030678">
    <property type="entry name" value="Peptide/Ni-bd"/>
</dbReference>
<name>R4YYA0_9ACTN</name>
<keyword evidence="3 4" id="KW-0732">Signal</keyword>
<feature type="domain" description="Solute-binding protein family 5" evidence="5">
    <location>
        <begin position="94"/>
        <end position="458"/>
    </location>
</feature>
<gene>
    <name evidence="6" type="ORF">BN381_20132</name>
</gene>
<keyword evidence="2" id="KW-0813">Transport</keyword>
<dbReference type="GO" id="GO:0042597">
    <property type="term" value="C:periplasmic space"/>
    <property type="evidence" value="ECO:0007669"/>
    <property type="project" value="UniProtKB-ARBA"/>
</dbReference>
<feature type="chain" id="PRO_5004374489" description="Solute-binding protein family 5 domain-containing protein" evidence="4">
    <location>
        <begin position="22"/>
        <end position="552"/>
    </location>
</feature>
<dbReference type="eggNOG" id="COG0747">
    <property type="taxonomic scope" value="Bacteria"/>
</dbReference>
<dbReference type="Gene3D" id="3.10.105.10">
    <property type="entry name" value="Dipeptide-binding Protein, Domain 3"/>
    <property type="match status" value="1"/>
</dbReference>
<evidence type="ECO:0000256" key="1">
    <source>
        <dbReference type="ARBA" id="ARBA00005695"/>
    </source>
</evidence>
<proteinExistence type="inferred from homology"/>
<dbReference type="Gene3D" id="3.90.76.10">
    <property type="entry name" value="Dipeptide-binding Protein, Domain 1"/>
    <property type="match status" value="1"/>
</dbReference>
<dbReference type="InterPro" id="IPR039424">
    <property type="entry name" value="SBP_5"/>
</dbReference>
<comment type="similarity">
    <text evidence="1">Belongs to the bacterial solute-binding protein 5 family.</text>
</comment>
<accession>R4YYA0</accession>
<dbReference type="GO" id="GO:0015833">
    <property type="term" value="P:peptide transport"/>
    <property type="evidence" value="ECO:0007669"/>
    <property type="project" value="TreeGrafter"/>
</dbReference>
<dbReference type="HOGENOM" id="CLU_017028_7_3_11"/>
<dbReference type="Gene3D" id="3.40.190.10">
    <property type="entry name" value="Periplasmic binding protein-like II"/>
    <property type="match status" value="1"/>
</dbReference>
<dbReference type="OrthoDB" id="9046151at2"/>
<sequence length="552" mass="59436">MKMSRRTRGIAATLAMGLVAAACGGGGDSGSGAKAGDAPGDEGPPVSGGRVIYALEAETNAGWCLAESQLAISGIQVAKTIYDTLVQPDESGKMLPMLAESVEPNATFDSWTIKIREGVKFHDGTKLDAEVVKNNLDAYRGKYDGRSPLLFVFVLQNIKAVDVTDPMTVTITTKTPWPALPSFLYSSGRLGMSAQAQLDSKDNCDKDLIGTGPFKLKEWKLNDHFTAVKNPDYWQKDADGTQLPYLDEIEYRPVPDTDSRVEGVQTGQFDMIHTNGGEAVSQLQPLADSGTINMIANSDAAEVTYLMANEAKAPFDNLDARKAVAYGINREEFKKLRAAGLQDVASGPFAPGNLGYLEDTGFPEFDVAKAKEHAAAYKKATGKDLSFTMSYAADASTKISAELLQSQLADSGIEMKLTSTDQAALIDRAIGGDFELAYFRNHPGGDPDNQYVWWHSSSPVNFGKINDPQVDKALDDGRVESDEAKRAGIYEGMNERFADQVHNIWLVWSLWTVSSQPNVHGVFGPDVDGEKPFTGLASGHPVTGLWVDGGGA</sequence>
<evidence type="ECO:0000256" key="3">
    <source>
        <dbReference type="ARBA" id="ARBA00022729"/>
    </source>
</evidence>
<dbReference type="AlphaFoldDB" id="R4YYA0"/>
<reference evidence="6 7" key="1">
    <citation type="journal article" date="2013" name="ISME J.">
        <title>Metabolic model for the filamentous 'Candidatus Microthrix parvicella' based on genomic and metagenomic analyses.</title>
        <authorList>
            <person name="Jon McIlroy S."/>
            <person name="Kristiansen R."/>
            <person name="Albertsen M."/>
            <person name="Michael Karst S."/>
            <person name="Rossetti S."/>
            <person name="Lund Nielsen J."/>
            <person name="Tandoi V."/>
            <person name="James Seviour R."/>
            <person name="Nielsen P.H."/>
        </authorList>
    </citation>
    <scope>NUCLEOTIDE SEQUENCE [LARGE SCALE GENOMIC DNA]</scope>
    <source>
        <strain evidence="6 7">RN1</strain>
    </source>
</reference>
<evidence type="ECO:0000313" key="7">
    <source>
        <dbReference type="Proteomes" id="UP000018291"/>
    </source>
</evidence>
<dbReference type="InterPro" id="IPR000914">
    <property type="entry name" value="SBP_5_dom"/>
</dbReference>
<dbReference type="Pfam" id="PF00496">
    <property type="entry name" value="SBP_bac_5"/>
    <property type="match status" value="1"/>
</dbReference>
<dbReference type="PROSITE" id="PS51257">
    <property type="entry name" value="PROKAR_LIPOPROTEIN"/>
    <property type="match status" value="1"/>
</dbReference>
<comment type="caution">
    <text evidence="6">The sequence shown here is derived from an EMBL/GenBank/DDBJ whole genome shotgun (WGS) entry which is preliminary data.</text>
</comment>